<feature type="region of interest" description="Disordered" evidence="1">
    <location>
        <begin position="1"/>
        <end position="20"/>
    </location>
</feature>
<organism evidence="2 3">
    <name type="scientific">Clathrus columnatus</name>
    <dbReference type="NCBI Taxonomy" id="1419009"/>
    <lineage>
        <taxon>Eukaryota</taxon>
        <taxon>Fungi</taxon>
        <taxon>Dikarya</taxon>
        <taxon>Basidiomycota</taxon>
        <taxon>Agaricomycotina</taxon>
        <taxon>Agaricomycetes</taxon>
        <taxon>Phallomycetidae</taxon>
        <taxon>Phallales</taxon>
        <taxon>Clathraceae</taxon>
        <taxon>Clathrus</taxon>
    </lineage>
</organism>
<proteinExistence type="predicted"/>
<accession>A0AAV4ZYD2</accession>
<keyword evidence="3" id="KW-1185">Reference proteome</keyword>
<evidence type="ECO:0000313" key="2">
    <source>
        <dbReference type="EMBL" id="GJJ05944.1"/>
    </source>
</evidence>
<evidence type="ECO:0000256" key="1">
    <source>
        <dbReference type="SAM" id="MobiDB-lite"/>
    </source>
</evidence>
<dbReference type="AlphaFoldDB" id="A0AAV4ZYD2"/>
<gene>
    <name evidence="2" type="ORF">Clacol_000131</name>
</gene>
<comment type="caution">
    <text evidence="2">The sequence shown here is derived from an EMBL/GenBank/DDBJ whole genome shotgun (WGS) entry which is preliminary data.</text>
</comment>
<feature type="region of interest" description="Disordered" evidence="1">
    <location>
        <begin position="71"/>
        <end position="92"/>
    </location>
</feature>
<sequence length="92" mass="10777">MKQGKGERERERDRWMKGRKKTYQDLKRNFPSWSRQAPYLGVVGFSDESIKKEGGTIRKYVAMLVERKPAKTSREPYVKTTTNSMDWTTGSN</sequence>
<dbReference type="EMBL" id="BPWL01000001">
    <property type="protein sequence ID" value="GJJ05944.1"/>
    <property type="molecule type" value="Genomic_DNA"/>
</dbReference>
<evidence type="ECO:0000313" key="3">
    <source>
        <dbReference type="Proteomes" id="UP001050691"/>
    </source>
</evidence>
<name>A0AAV4ZYD2_9AGAM</name>
<feature type="compositionally biased region" description="Polar residues" evidence="1">
    <location>
        <begin position="79"/>
        <end position="92"/>
    </location>
</feature>
<reference evidence="2" key="1">
    <citation type="submission" date="2021-10" db="EMBL/GenBank/DDBJ databases">
        <title>De novo Genome Assembly of Clathrus columnatus (Basidiomycota, Fungi) Using Illumina and Nanopore Sequence Data.</title>
        <authorList>
            <person name="Ogiso-Tanaka E."/>
            <person name="Itagaki H."/>
            <person name="Hosoya T."/>
            <person name="Hosaka K."/>
        </authorList>
    </citation>
    <scope>NUCLEOTIDE SEQUENCE</scope>
    <source>
        <strain evidence="2">MO-923</strain>
    </source>
</reference>
<dbReference type="Proteomes" id="UP001050691">
    <property type="component" value="Unassembled WGS sequence"/>
</dbReference>
<protein>
    <submittedName>
        <fullName evidence="2">Uncharacterized protein</fullName>
    </submittedName>
</protein>